<evidence type="ECO:0000256" key="6">
    <source>
        <dbReference type="ARBA" id="ARBA00023170"/>
    </source>
</evidence>
<dbReference type="Gene3D" id="2.60.40.10">
    <property type="entry name" value="Immunoglobulins"/>
    <property type="match status" value="2"/>
</dbReference>
<keyword evidence="5 7" id="KW-0472">Membrane</keyword>
<evidence type="ECO:0000313" key="11">
    <source>
        <dbReference type="Proteomes" id="UP000261520"/>
    </source>
</evidence>
<sequence>KMKIRLLMILCLVGSGFAKKPPDVDCVVIGLKYVKCLWNTSDVNYTFYSRFHHQSFRECDTYILKNGLNVGCKQPEDDIMNKRFNTYYTKFQQEDQNPTEHHLKNRVKLDPPSNLTVQFRSDSSLCFEWRLIYKSCVESEVRYRLNNDNWQFYLPPSVVMSFEYCFNLPSNSSRYELQVRNRVSYNCGPSKEWSEWSDPVIWGAHNKTDLTGLLYSVNVWTVVMYFVGGATLLLLIVLLLHHERIRIILIPVVPKPSLVTQDFKWLDSPKGLKDVFKPSYTERTCSVREYCPVPPSDNQSLLLRPLWVKIEQ</sequence>
<comment type="subcellular location">
    <subcellularLocation>
        <location evidence="1">Membrane</location>
        <topology evidence="1">Single-pass membrane protein</topology>
    </subcellularLocation>
</comment>
<evidence type="ECO:0000256" key="4">
    <source>
        <dbReference type="ARBA" id="ARBA00022989"/>
    </source>
</evidence>
<evidence type="ECO:0000256" key="5">
    <source>
        <dbReference type="ARBA" id="ARBA00023136"/>
    </source>
</evidence>
<dbReference type="GO" id="GO:0009897">
    <property type="term" value="C:external side of plasma membrane"/>
    <property type="evidence" value="ECO:0007669"/>
    <property type="project" value="TreeGrafter"/>
</dbReference>
<reference evidence="10" key="1">
    <citation type="submission" date="2025-08" db="UniProtKB">
        <authorList>
            <consortium name="Ensembl"/>
        </authorList>
    </citation>
    <scope>IDENTIFICATION</scope>
</reference>
<feature type="domain" description="Cytokine receptor-like factor 2-like D1" evidence="9">
    <location>
        <begin position="31"/>
        <end position="72"/>
    </location>
</feature>
<feature type="chain" id="PRO_5017257025" description="Cytokine receptor-like factor 2-like D1 domain-containing protein" evidence="8">
    <location>
        <begin position="19"/>
        <end position="312"/>
    </location>
</feature>
<accession>A0A3B4A5X3</accession>
<evidence type="ECO:0000256" key="1">
    <source>
        <dbReference type="ARBA" id="ARBA00004167"/>
    </source>
</evidence>
<dbReference type="Proteomes" id="UP000261520">
    <property type="component" value="Unplaced"/>
</dbReference>
<proteinExistence type="predicted"/>
<feature type="signal peptide" evidence="8">
    <location>
        <begin position="1"/>
        <end position="18"/>
    </location>
</feature>
<feature type="transmembrane region" description="Helical" evidence="7">
    <location>
        <begin position="219"/>
        <end position="240"/>
    </location>
</feature>
<dbReference type="Pfam" id="PF21604">
    <property type="entry name" value="CRLF2_D1"/>
    <property type="match status" value="1"/>
</dbReference>
<evidence type="ECO:0000259" key="9">
    <source>
        <dbReference type="Pfam" id="PF21604"/>
    </source>
</evidence>
<keyword evidence="4 7" id="KW-1133">Transmembrane helix</keyword>
<dbReference type="InterPro" id="IPR036116">
    <property type="entry name" value="FN3_sf"/>
</dbReference>
<dbReference type="GO" id="GO:0004896">
    <property type="term" value="F:cytokine receptor activity"/>
    <property type="evidence" value="ECO:0007669"/>
    <property type="project" value="TreeGrafter"/>
</dbReference>
<protein>
    <recommendedName>
        <fullName evidence="9">Cytokine receptor-like factor 2-like D1 domain-containing protein</fullName>
    </recommendedName>
</protein>
<dbReference type="AlphaFoldDB" id="A0A3B4A5X3"/>
<evidence type="ECO:0000256" key="8">
    <source>
        <dbReference type="SAM" id="SignalP"/>
    </source>
</evidence>
<name>A0A3B4A5X3_9GOBI</name>
<keyword evidence="3 8" id="KW-0732">Signal</keyword>
<evidence type="ECO:0000256" key="7">
    <source>
        <dbReference type="SAM" id="Phobius"/>
    </source>
</evidence>
<dbReference type="PANTHER" id="PTHR23037">
    <property type="entry name" value="CYTOKINE RECEPTOR"/>
    <property type="match status" value="1"/>
</dbReference>
<keyword evidence="11" id="KW-1185">Reference proteome</keyword>
<evidence type="ECO:0000256" key="3">
    <source>
        <dbReference type="ARBA" id="ARBA00022729"/>
    </source>
</evidence>
<keyword evidence="6" id="KW-0675">Receptor</keyword>
<dbReference type="InterPro" id="IPR013783">
    <property type="entry name" value="Ig-like_fold"/>
</dbReference>
<dbReference type="SUPFAM" id="SSF49265">
    <property type="entry name" value="Fibronectin type III"/>
    <property type="match status" value="2"/>
</dbReference>
<organism evidence="10 11">
    <name type="scientific">Periophthalmus magnuspinnatus</name>
    <dbReference type="NCBI Taxonomy" id="409849"/>
    <lineage>
        <taxon>Eukaryota</taxon>
        <taxon>Metazoa</taxon>
        <taxon>Chordata</taxon>
        <taxon>Craniata</taxon>
        <taxon>Vertebrata</taxon>
        <taxon>Euteleostomi</taxon>
        <taxon>Actinopterygii</taxon>
        <taxon>Neopterygii</taxon>
        <taxon>Teleostei</taxon>
        <taxon>Neoteleostei</taxon>
        <taxon>Acanthomorphata</taxon>
        <taxon>Gobiaria</taxon>
        <taxon>Gobiiformes</taxon>
        <taxon>Gobioidei</taxon>
        <taxon>Gobiidae</taxon>
        <taxon>Oxudercinae</taxon>
        <taxon>Periophthalmus</taxon>
    </lineage>
</organism>
<evidence type="ECO:0000256" key="2">
    <source>
        <dbReference type="ARBA" id="ARBA00022692"/>
    </source>
</evidence>
<dbReference type="PANTHER" id="PTHR23037:SF47">
    <property type="entry name" value="INTERLEUKIN 2 RECEPTOR SUBUNIT GAMMA"/>
    <property type="match status" value="1"/>
</dbReference>
<evidence type="ECO:0000313" key="10">
    <source>
        <dbReference type="Ensembl" id="ENSPMGP00000012135.1"/>
    </source>
</evidence>
<dbReference type="InterPro" id="IPR048651">
    <property type="entry name" value="CRLF2-like_D1"/>
</dbReference>
<dbReference type="STRING" id="409849.ENSPMGP00000012135"/>
<dbReference type="Ensembl" id="ENSPMGT00000012951.1">
    <property type="protein sequence ID" value="ENSPMGP00000012135.1"/>
    <property type="gene ID" value="ENSPMGG00000010027.1"/>
</dbReference>
<reference evidence="10" key="2">
    <citation type="submission" date="2025-09" db="UniProtKB">
        <authorList>
            <consortium name="Ensembl"/>
        </authorList>
    </citation>
    <scope>IDENTIFICATION</scope>
</reference>
<keyword evidence="2 7" id="KW-0812">Transmembrane</keyword>